<feature type="non-terminal residue" evidence="1">
    <location>
        <position position="66"/>
    </location>
</feature>
<organism evidence="1 2">
    <name type="scientific">Aegotheles bennettii</name>
    <dbReference type="NCBI Taxonomy" id="48278"/>
    <lineage>
        <taxon>Eukaryota</taxon>
        <taxon>Metazoa</taxon>
        <taxon>Chordata</taxon>
        <taxon>Craniata</taxon>
        <taxon>Vertebrata</taxon>
        <taxon>Euteleostomi</taxon>
        <taxon>Archelosauria</taxon>
        <taxon>Archosauria</taxon>
        <taxon>Dinosauria</taxon>
        <taxon>Saurischia</taxon>
        <taxon>Theropoda</taxon>
        <taxon>Coelurosauria</taxon>
        <taxon>Aves</taxon>
        <taxon>Neognathae</taxon>
        <taxon>Neoaves</taxon>
        <taxon>Strisores</taxon>
        <taxon>Caprimulgiformes</taxon>
        <taxon>Aegothelidae</taxon>
        <taxon>Aegotheles</taxon>
    </lineage>
</organism>
<keyword evidence="2" id="KW-1185">Reference proteome</keyword>
<evidence type="ECO:0000313" key="2">
    <source>
        <dbReference type="Proteomes" id="UP000559068"/>
    </source>
</evidence>
<gene>
    <name evidence="1" type="primary">Flot1</name>
    <name evidence="1" type="ORF">AEGBEN_R14690</name>
</gene>
<dbReference type="AlphaFoldDB" id="A0A7K6U723"/>
<dbReference type="EMBL" id="VZRW01007727">
    <property type="protein sequence ID" value="NWX18603.1"/>
    <property type="molecule type" value="Genomic_DNA"/>
</dbReference>
<dbReference type="Proteomes" id="UP000559068">
    <property type="component" value="Unassembled WGS sequence"/>
</dbReference>
<evidence type="ECO:0000313" key="1">
    <source>
        <dbReference type="EMBL" id="NWX18603.1"/>
    </source>
</evidence>
<accession>A0A7K6U723</accession>
<name>A0A7K6U723_9AVES</name>
<sequence length="66" mass="6576">QVAEAVAQPLMGTRRVTLVAAGPGDIGVARLPGEVLDVVTRLPAAIEALTGVSVTQVGTSRTPGSP</sequence>
<comment type="caution">
    <text evidence="1">The sequence shown here is derived from an EMBL/GenBank/DDBJ whole genome shotgun (WGS) entry which is preliminary data.</text>
</comment>
<dbReference type="OrthoDB" id="6080404at2759"/>
<reference evidence="1 2" key="1">
    <citation type="submission" date="2019-09" db="EMBL/GenBank/DDBJ databases">
        <title>Bird 10,000 Genomes (B10K) Project - Family phase.</title>
        <authorList>
            <person name="Zhang G."/>
        </authorList>
    </citation>
    <scope>NUCLEOTIDE SEQUENCE [LARGE SCALE GENOMIC DNA]</scope>
    <source>
        <strain evidence="1">B10K-DU-029-76</strain>
        <tissue evidence="1">Heart</tissue>
    </source>
</reference>
<feature type="non-terminal residue" evidence="1">
    <location>
        <position position="1"/>
    </location>
</feature>
<protein>
    <submittedName>
        <fullName evidence="1">FLOT1 protein</fullName>
    </submittedName>
</protein>
<proteinExistence type="predicted"/>